<evidence type="ECO:0000256" key="9">
    <source>
        <dbReference type="SAM" id="SignalP"/>
    </source>
</evidence>
<dbReference type="PROSITE" id="PS00010">
    <property type="entry name" value="ASX_HYDROXYL"/>
    <property type="match status" value="1"/>
</dbReference>
<feature type="domain" description="EGF-like" evidence="10">
    <location>
        <begin position="377"/>
        <end position="413"/>
    </location>
</feature>
<dbReference type="InterPro" id="IPR018244">
    <property type="entry name" value="Allrgn_V5/Tpx1_CS"/>
</dbReference>
<evidence type="ECO:0000256" key="1">
    <source>
        <dbReference type="ARBA" id="ARBA00009738"/>
    </source>
</evidence>
<organism evidence="12 13">
    <name type="scientific">Pinctada imbricata</name>
    <name type="common">Atlantic pearl-oyster</name>
    <name type="synonym">Pinctada martensii</name>
    <dbReference type="NCBI Taxonomy" id="66713"/>
    <lineage>
        <taxon>Eukaryota</taxon>
        <taxon>Metazoa</taxon>
        <taxon>Spiralia</taxon>
        <taxon>Lophotrochozoa</taxon>
        <taxon>Mollusca</taxon>
        <taxon>Bivalvia</taxon>
        <taxon>Autobranchia</taxon>
        <taxon>Pteriomorphia</taxon>
        <taxon>Pterioida</taxon>
        <taxon>Pterioidea</taxon>
        <taxon>Pteriidae</taxon>
        <taxon>Pinctada</taxon>
    </lineage>
</organism>
<evidence type="ECO:0000256" key="2">
    <source>
        <dbReference type="ARBA" id="ARBA00022536"/>
    </source>
</evidence>
<evidence type="ECO:0000256" key="4">
    <source>
        <dbReference type="ARBA" id="ARBA00022737"/>
    </source>
</evidence>
<keyword evidence="13" id="KW-1185">Reference proteome</keyword>
<dbReference type="InterPro" id="IPR000998">
    <property type="entry name" value="MAM_dom"/>
</dbReference>
<dbReference type="Pfam" id="PF00188">
    <property type="entry name" value="CAP"/>
    <property type="match status" value="1"/>
</dbReference>
<dbReference type="SMART" id="SM00137">
    <property type="entry name" value="MAM"/>
    <property type="match status" value="2"/>
</dbReference>
<dbReference type="GO" id="GO:0016020">
    <property type="term" value="C:membrane"/>
    <property type="evidence" value="ECO:0007669"/>
    <property type="project" value="InterPro"/>
</dbReference>
<reference evidence="12" key="1">
    <citation type="submission" date="2019-08" db="EMBL/GenBank/DDBJ databases">
        <title>The improved chromosome-level genome for the pearl oyster Pinctada fucata martensii using PacBio sequencing and Hi-C.</title>
        <authorList>
            <person name="Zheng Z."/>
        </authorList>
    </citation>
    <scope>NUCLEOTIDE SEQUENCE</scope>
    <source>
        <strain evidence="12">ZZ-2019</strain>
        <tissue evidence="12">Adductor muscle</tissue>
    </source>
</reference>
<dbReference type="PRINTS" id="PR00837">
    <property type="entry name" value="V5TPXLIKE"/>
</dbReference>
<accession>A0AA88XW67</accession>
<dbReference type="Pfam" id="PF00629">
    <property type="entry name" value="MAM"/>
    <property type="match status" value="2"/>
</dbReference>
<feature type="domain" description="MAM" evidence="11">
    <location>
        <begin position="421"/>
        <end position="573"/>
    </location>
</feature>
<dbReference type="Gene3D" id="2.10.25.10">
    <property type="entry name" value="Laminin"/>
    <property type="match status" value="1"/>
</dbReference>
<feature type="region of interest" description="Disordered" evidence="8">
    <location>
        <begin position="196"/>
        <end position="223"/>
    </location>
</feature>
<dbReference type="CDD" id="cd00054">
    <property type="entry name" value="EGF_CA"/>
    <property type="match status" value="1"/>
</dbReference>
<sequence length="627" mass="66913">MHIVSIVFVFGLGSALGAPGFEAVNAPLHASASRYRRSLDQSAKNDALAAHNAARNNVSPPASNMQTAVWNDDLANTAQNYANECVWAHNSNRKSQTSNRVWSPDSVGENLYRSSASMSDSQHLTRAIEMWVNEKYDYDLNSNTCSGSACGHYTQVVWHNSVNVGCGINYCSGLGTIVVCNYGPAGNYIGQKPYTASSTGGSSGGSSGSGGSDSSSGSDNDELSCGFESSDLCGFSQTVTSFQWKRRSGSTPSSSTGPSGANEGQYYMYTEVSGSWSTGSNAILESASTFSSGTKCVQFDYNMNGNAIGTLDVMAGDTVLWSLSGNQGSEWQTQEVETSALANEKLSFKGTYGGSWKGDIAIDNLSVTSGGCSSSSASSQCSSAPCQNGGVCTDSGSSYQCSCTSSFTGNNCEEAVQEPSGDCDFESGLCGMSQGTSDDKNWKRTNTAVSSGYFTTGYYIYISGSTGSPGDSAYIETGSFADSTSDRCVQFKFNMQGSNNGILSIGAMCSSGNKIPVTTVSHNTNGFWYTYYLTLSSSWLNSRKLYFEATTGSDSDEYIALDNIEVIQGSCPTSKKRELEIKGIGEHEIRKTIRDKGGFRDEEIEPEQSEERRLLTLLRKRLMAEEY</sequence>
<feature type="disulfide bond" evidence="7">
    <location>
        <begin position="403"/>
        <end position="412"/>
    </location>
</feature>
<gene>
    <name evidence="12" type="ORF">FSP39_012134</name>
</gene>
<feature type="compositionally biased region" description="Gly residues" evidence="8">
    <location>
        <begin position="201"/>
        <end position="211"/>
    </location>
</feature>
<comment type="caution">
    <text evidence="7">Lacks conserved residue(s) required for the propagation of feature annotation.</text>
</comment>
<dbReference type="InterPro" id="IPR001283">
    <property type="entry name" value="CRISP-related"/>
</dbReference>
<dbReference type="Proteomes" id="UP001186944">
    <property type="component" value="Unassembled WGS sequence"/>
</dbReference>
<dbReference type="PANTHER" id="PTHR23282">
    <property type="entry name" value="APICAL ENDOSOMAL GLYCOPROTEIN PRECURSOR"/>
    <property type="match status" value="1"/>
</dbReference>
<dbReference type="PANTHER" id="PTHR23282:SF101">
    <property type="entry name" value="MAM DOMAIN-CONTAINING PROTEIN"/>
    <property type="match status" value="1"/>
</dbReference>
<evidence type="ECO:0000256" key="7">
    <source>
        <dbReference type="PROSITE-ProRule" id="PRU00076"/>
    </source>
</evidence>
<dbReference type="AlphaFoldDB" id="A0AA88XW67"/>
<dbReference type="SUPFAM" id="SSF49899">
    <property type="entry name" value="Concanavalin A-like lectins/glucanases"/>
    <property type="match status" value="2"/>
</dbReference>
<dbReference type="InterPro" id="IPR035940">
    <property type="entry name" value="CAP_sf"/>
</dbReference>
<dbReference type="InterPro" id="IPR002413">
    <property type="entry name" value="V5_allergen-like"/>
</dbReference>
<dbReference type="CDD" id="cd06263">
    <property type="entry name" value="MAM"/>
    <property type="match status" value="2"/>
</dbReference>
<comment type="caution">
    <text evidence="12">The sequence shown here is derived from an EMBL/GenBank/DDBJ whole genome shotgun (WGS) entry which is preliminary data.</text>
</comment>
<dbReference type="SMART" id="SM00198">
    <property type="entry name" value="SCP"/>
    <property type="match status" value="1"/>
</dbReference>
<dbReference type="Gene3D" id="2.60.120.200">
    <property type="match status" value="2"/>
</dbReference>
<dbReference type="FunFam" id="2.10.25.10:FF:000321">
    <property type="entry name" value="Protein delta homolog 1"/>
    <property type="match status" value="1"/>
</dbReference>
<dbReference type="GO" id="GO:0005509">
    <property type="term" value="F:calcium ion binding"/>
    <property type="evidence" value="ECO:0007669"/>
    <property type="project" value="InterPro"/>
</dbReference>
<dbReference type="PRINTS" id="PR00838">
    <property type="entry name" value="V5ALLERGEN"/>
</dbReference>
<comment type="similarity">
    <text evidence="1">Belongs to the nephronectin family.</text>
</comment>
<dbReference type="EMBL" id="VSWD01000009">
    <property type="protein sequence ID" value="KAK3093169.1"/>
    <property type="molecule type" value="Genomic_DNA"/>
</dbReference>
<evidence type="ECO:0000256" key="8">
    <source>
        <dbReference type="SAM" id="MobiDB-lite"/>
    </source>
</evidence>
<name>A0AA88XW67_PINIB</name>
<dbReference type="Pfam" id="PF00008">
    <property type="entry name" value="EGF"/>
    <property type="match status" value="1"/>
</dbReference>
<dbReference type="InterPro" id="IPR013320">
    <property type="entry name" value="ConA-like_dom_sf"/>
</dbReference>
<evidence type="ECO:0000313" key="13">
    <source>
        <dbReference type="Proteomes" id="UP001186944"/>
    </source>
</evidence>
<dbReference type="SMART" id="SM00181">
    <property type="entry name" value="EGF"/>
    <property type="match status" value="1"/>
</dbReference>
<keyword evidence="6" id="KW-0325">Glycoprotein</keyword>
<dbReference type="InterPro" id="IPR001881">
    <property type="entry name" value="EGF-like_Ca-bd_dom"/>
</dbReference>
<dbReference type="InterPro" id="IPR014044">
    <property type="entry name" value="CAP_dom"/>
</dbReference>
<evidence type="ECO:0000259" key="11">
    <source>
        <dbReference type="PROSITE" id="PS50060"/>
    </source>
</evidence>
<feature type="signal peptide" evidence="9">
    <location>
        <begin position="1"/>
        <end position="17"/>
    </location>
</feature>
<dbReference type="PROSITE" id="PS00022">
    <property type="entry name" value="EGF_1"/>
    <property type="match status" value="1"/>
</dbReference>
<dbReference type="InterPro" id="IPR000742">
    <property type="entry name" value="EGF"/>
</dbReference>
<proteinExistence type="inferred from homology"/>
<dbReference type="PROSITE" id="PS50060">
    <property type="entry name" value="MAM_2"/>
    <property type="match status" value="2"/>
</dbReference>
<dbReference type="GO" id="GO:0005576">
    <property type="term" value="C:extracellular region"/>
    <property type="evidence" value="ECO:0007669"/>
    <property type="project" value="InterPro"/>
</dbReference>
<keyword evidence="2 7" id="KW-0245">EGF-like domain</keyword>
<keyword evidence="3 9" id="KW-0732">Signal</keyword>
<dbReference type="InterPro" id="IPR051560">
    <property type="entry name" value="MAM_domain-containing"/>
</dbReference>
<evidence type="ECO:0000256" key="6">
    <source>
        <dbReference type="ARBA" id="ARBA00023180"/>
    </source>
</evidence>
<dbReference type="Gene3D" id="3.40.33.10">
    <property type="entry name" value="CAP"/>
    <property type="match status" value="1"/>
</dbReference>
<keyword evidence="4" id="KW-0677">Repeat</keyword>
<keyword evidence="5 7" id="KW-1015">Disulfide bond</keyword>
<dbReference type="PROSITE" id="PS01010">
    <property type="entry name" value="CRISP_2"/>
    <property type="match status" value="1"/>
</dbReference>
<dbReference type="SUPFAM" id="SSF57196">
    <property type="entry name" value="EGF/Laminin"/>
    <property type="match status" value="1"/>
</dbReference>
<dbReference type="SMART" id="SM00179">
    <property type="entry name" value="EGF_CA"/>
    <property type="match status" value="1"/>
</dbReference>
<feature type="domain" description="MAM" evidence="11">
    <location>
        <begin position="223"/>
        <end position="374"/>
    </location>
</feature>
<evidence type="ECO:0000256" key="5">
    <source>
        <dbReference type="ARBA" id="ARBA00023157"/>
    </source>
</evidence>
<evidence type="ECO:0000259" key="10">
    <source>
        <dbReference type="PROSITE" id="PS50026"/>
    </source>
</evidence>
<dbReference type="InterPro" id="IPR000152">
    <property type="entry name" value="EGF-type_Asp/Asn_hydroxyl_site"/>
</dbReference>
<feature type="chain" id="PRO_5041670872" evidence="9">
    <location>
        <begin position="18"/>
        <end position="627"/>
    </location>
</feature>
<dbReference type="PROSITE" id="PS50026">
    <property type="entry name" value="EGF_3"/>
    <property type="match status" value="1"/>
</dbReference>
<evidence type="ECO:0000256" key="3">
    <source>
        <dbReference type="ARBA" id="ARBA00022729"/>
    </source>
</evidence>
<dbReference type="SUPFAM" id="SSF55797">
    <property type="entry name" value="PR-1-like"/>
    <property type="match status" value="1"/>
</dbReference>
<dbReference type="PROSITE" id="PS01009">
    <property type="entry name" value="CRISP_1"/>
    <property type="match status" value="1"/>
</dbReference>
<dbReference type="PRINTS" id="PR00020">
    <property type="entry name" value="MAMDOMAIN"/>
</dbReference>
<protein>
    <submittedName>
        <fullName evidence="12">Uncharacterized protein</fullName>
    </submittedName>
</protein>
<evidence type="ECO:0000313" key="12">
    <source>
        <dbReference type="EMBL" id="KAK3093169.1"/>
    </source>
</evidence>